<organism evidence="2 3">
    <name type="scientific">Oceanobacillus jordanicus</name>
    <dbReference type="NCBI Taxonomy" id="2867266"/>
    <lineage>
        <taxon>Bacteria</taxon>
        <taxon>Bacillati</taxon>
        <taxon>Bacillota</taxon>
        <taxon>Bacilli</taxon>
        <taxon>Bacillales</taxon>
        <taxon>Bacillaceae</taxon>
        <taxon>Oceanobacillus</taxon>
    </lineage>
</organism>
<keyword evidence="1" id="KW-0175">Coiled coil</keyword>
<comment type="caution">
    <text evidence="2">The sequence shown here is derived from an EMBL/GenBank/DDBJ whole genome shotgun (WGS) entry which is preliminary data.</text>
</comment>
<dbReference type="Proteomes" id="UP001199631">
    <property type="component" value="Unassembled WGS sequence"/>
</dbReference>
<protein>
    <submittedName>
        <fullName evidence="2">Uncharacterized protein</fullName>
    </submittedName>
</protein>
<dbReference type="EMBL" id="JAIFZM010000007">
    <property type="protein sequence ID" value="MCG3419457.1"/>
    <property type="molecule type" value="Genomic_DNA"/>
</dbReference>
<evidence type="ECO:0000313" key="2">
    <source>
        <dbReference type="EMBL" id="MCG3419457.1"/>
    </source>
</evidence>
<evidence type="ECO:0000313" key="3">
    <source>
        <dbReference type="Proteomes" id="UP001199631"/>
    </source>
</evidence>
<dbReference type="AlphaFoldDB" id="A0AAW5B7R7"/>
<keyword evidence="3" id="KW-1185">Reference proteome</keyword>
<name>A0AAW5B7R7_9BACI</name>
<dbReference type="Gene3D" id="1.20.5.110">
    <property type="match status" value="1"/>
</dbReference>
<sequence length="169" mass="20034">METNEILQQILDNQVETNKKIEALEANMEGRFAQVEERFVQIEERFEQVEERFAQMEKRLGQMEERIVQIEKRIVQMEKRIVQMEERFVLVDGRLDKVEEKIELLTSQTTQAYHDLVEIITNQKEDITQNFTPLVETAFWADKTLHLEKEIYPGASVRKTPNSEHEGKP</sequence>
<evidence type="ECO:0000256" key="1">
    <source>
        <dbReference type="SAM" id="Coils"/>
    </source>
</evidence>
<gene>
    <name evidence="2" type="ORF">K3T81_09855</name>
</gene>
<dbReference type="SUPFAM" id="SSF57997">
    <property type="entry name" value="Tropomyosin"/>
    <property type="match status" value="1"/>
</dbReference>
<proteinExistence type="predicted"/>
<dbReference type="RefSeq" id="WP_238019709.1">
    <property type="nucleotide sequence ID" value="NZ_JAIFZM010000007.1"/>
</dbReference>
<accession>A0AAW5B7R7</accession>
<dbReference type="Gene3D" id="1.20.5.340">
    <property type="match status" value="1"/>
</dbReference>
<feature type="coiled-coil region" evidence="1">
    <location>
        <begin position="7"/>
        <end position="87"/>
    </location>
</feature>
<reference evidence="2 3" key="1">
    <citation type="journal article" date="2022" name="Evol. Bioinform. Online">
        <title>Draft Genome Sequence of Oceanobacillus jordanicus Strain GSFE11, a Halotolerant Plant Growth-Promoting Bacterial Endophyte Isolated From the Jordan Valley.</title>
        <authorList>
            <person name="Alhindi T."/>
            <person name="Albdaiwi R."/>
        </authorList>
    </citation>
    <scope>NUCLEOTIDE SEQUENCE [LARGE SCALE GENOMIC DNA]</scope>
    <source>
        <strain evidence="2 3">GSFE11</strain>
    </source>
</reference>